<comment type="function">
    <text evidence="3">A helicase/nuclease that prepares dsDNA breaks (DSB) for recombinational DNA repair. Binds to DSBs and unwinds DNA via a highly rapid and processive ATP-dependent bidirectional helicase activity. Unwinds dsDNA until it encounters a Chi (crossover hotspot instigator) sequence from the 3' direction. Cuts ssDNA a few nucleotides 3' to the Chi site. The properties and activities of the enzyme are changed at Chi. The Chi-altered holoenzyme produces a long 3'-ssDNA overhang and facilitates RecA-binding to the ssDNA for homologous DNA recombination and repair. Holoenzyme degrades any linearized DNA that is unable to undergo homologous recombination. In the holoenzyme this subunit has ssDNA-dependent ATPase and 5'-3' helicase activity. When added to pre-assembled RecBC greatly stimulates nuclease activity and augments holoenzyme processivity. Negatively regulates the RecA-loading ability of RecBCD.</text>
</comment>
<keyword evidence="3" id="KW-0238">DNA-binding</keyword>
<dbReference type="InterPro" id="IPR006344">
    <property type="entry name" value="RecD"/>
</dbReference>
<dbReference type="GO" id="GO:0009338">
    <property type="term" value="C:exodeoxyribonuclease V complex"/>
    <property type="evidence" value="ECO:0007669"/>
    <property type="project" value="InterPro"/>
</dbReference>
<proteinExistence type="inferred from homology"/>
<dbReference type="InterPro" id="IPR050534">
    <property type="entry name" value="Coronavir_polyprotein_1ab"/>
</dbReference>
<keyword evidence="3 5" id="KW-0269">Exonuclease</keyword>
<evidence type="ECO:0000259" key="4">
    <source>
        <dbReference type="SMART" id="SM00382"/>
    </source>
</evidence>
<dbReference type="Gene3D" id="3.40.50.300">
    <property type="entry name" value="P-loop containing nucleotide triphosphate hydrolases"/>
    <property type="match status" value="2"/>
</dbReference>
<dbReference type="PANTHER" id="PTHR43788">
    <property type="entry name" value="DNA2/NAM7 HELICASE FAMILY MEMBER"/>
    <property type="match status" value="1"/>
</dbReference>
<feature type="domain" description="AAA+ ATPase" evidence="4">
    <location>
        <begin position="144"/>
        <end position="317"/>
    </location>
</feature>
<keyword evidence="3" id="KW-0378">Hydrolase</keyword>
<keyword evidence="3" id="KW-0413">Isomerase</keyword>
<sequence length="593" mass="65310">MAEAINPAEIQEQSAHPALAAIEHVLRVVARHEWEIIQPWADKLLWALNRGDSYIIVPRQHSEALRKCRILVGAAGTYTPFILQSNHLFLGRMWQLEQDIAESMLALASIPPVHLNMDVAADLADWFPDADSTQQRFAAALALIQHFVVINGGPGTGKTTTVAKILGLLLKHTWHLSRPPQIALVAPTGKAAAHMASALQRALDKLPLSDDSRQLLADLSGQTVHRLLQLQPPLLTGPFDAEHPLPVDILVVDESSMLDLSLFRALLRALKPDIRIILLGDANQLPAVGAGNVLAELSQPTVLSPELKKQLTALLPEQSLPPVSDNAGMAQHVATLTHSYRFDATQGIGALASACINGDATAALNAVNSFPEQLQLHQFDIQVLCRKLYSQQQLWWQAVAANNITQVFSHLTDIMVLTTWRTDAEAFNQQYRSYLRTQLHQNTDSWFAGMPILITQNDYGVGLFNGDIGVILPEQNNSGHLLAYFAEGTNYRSISLSRLPQHESAFAITVHKSQGSEYDDVWLLAPQLRAAADDSLFNRSLLYTALTRARKQFTFCGTARQLVQGIKNNQQRHSGLGAALAQLLRKQTQLSLF</sequence>
<evidence type="ECO:0000256" key="2">
    <source>
        <dbReference type="ARBA" id="ARBA00022840"/>
    </source>
</evidence>
<dbReference type="SMART" id="SM00382">
    <property type="entry name" value="AAA"/>
    <property type="match status" value="1"/>
</dbReference>
<dbReference type="InterPro" id="IPR003593">
    <property type="entry name" value="AAA+_ATPase"/>
</dbReference>
<keyword evidence="1 3" id="KW-0547">Nucleotide-binding</keyword>
<dbReference type="GO" id="GO:0000724">
    <property type="term" value="P:double-strand break repair via homologous recombination"/>
    <property type="evidence" value="ECO:0007669"/>
    <property type="project" value="UniProtKB-UniRule"/>
</dbReference>
<comment type="similarity">
    <text evidence="3">Belongs to the RecD family.</text>
</comment>
<reference evidence="5 6" key="1">
    <citation type="journal article" date="2014" name="PLoS Genet.">
        <title>Hidden diversity in honey bee gut symbionts detected by single-cell genomics.</title>
        <authorList>
            <person name="Engel P."/>
            <person name="Stepanauskas R."/>
            <person name="Moran N."/>
        </authorList>
    </citation>
    <scope>NUCLEOTIDE SEQUENCE [LARGE SCALE GENOMIC DNA]</scope>
    <source>
        <strain evidence="5 6">SCGC AB-598-J21</strain>
    </source>
</reference>
<protein>
    <recommendedName>
        <fullName evidence="3">RecBCD enzyme subunit RecD</fullName>
        <ecNumber evidence="3">5.6.2.3</ecNumber>
    </recommendedName>
    <alternativeName>
        <fullName evidence="3">DNA 5'-3' helicase subunit RecD</fullName>
    </alternativeName>
    <alternativeName>
        <fullName evidence="3">Exonuclease V subunit RecD</fullName>
        <shortName evidence="3">ExoV subunit RecD</shortName>
    </alternativeName>
    <alternativeName>
        <fullName evidence="3">Helicase/nuclease RecBCD subunit RecD</fullName>
    </alternativeName>
</protein>
<evidence type="ECO:0000256" key="1">
    <source>
        <dbReference type="ARBA" id="ARBA00022741"/>
    </source>
</evidence>
<dbReference type="GO" id="GO:0003677">
    <property type="term" value="F:DNA binding"/>
    <property type="evidence" value="ECO:0007669"/>
    <property type="project" value="UniProtKB-UniRule"/>
</dbReference>
<dbReference type="AlphaFoldDB" id="A0A074VYJ4"/>
<dbReference type="Pfam" id="PF13245">
    <property type="entry name" value="AAA_19"/>
    <property type="match status" value="1"/>
</dbReference>
<dbReference type="GO" id="GO:0008854">
    <property type="term" value="F:exodeoxyribonuclease V activity"/>
    <property type="evidence" value="ECO:0007669"/>
    <property type="project" value="InterPro"/>
</dbReference>
<name>A0A074VYJ4_9NEIS</name>
<dbReference type="HAMAP" id="MF_01487">
    <property type="entry name" value="RecD"/>
    <property type="match status" value="1"/>
</dbReference>
<comment type="subunit">
    <text evidence="3">Heterotrimer of RecB, RecC and RecD. All subunits contribute to DNA-binding.</text>
</comment>
<evidence type="ECO:0000313" key="6">
    <source>
        <dbReference type="Proteomes" id="UP000027644"/>
    </source>
</evidence>
<evidence type="ECO:0000313" key="5">
    <source>
        <dbReference type="EMBL" id="KEQ00309.1"/>
    </source>
</evidence>
<dbReference type="PANTHER" id="PTHR43788:SF6">
    <property type="entry name" value="DNA HELICASE B"/>
    <property type="match status" value="1"/>
</dbReference>
<dbReference type="GO" id="GO:0043139">
    <property type="term" value="F:5'-3' DNA helicase activity"/>
    <property type="evidence" value="ECO:0007669"/>
    <property type="project" value="UniProtKB-UniRule"/>
</dbReference>
<keyword evidence="3" id="KW-0234">DNA repair</keyword>
<dbReference type="GO" id="GO:0005524">
    <property type="term" value="F:ATP binding"/>
    <property type="evidence" value="ECO:0007669"/>
    <property type="project" value="UniProtKB-UniRule"/>
</dbReference>
<accession>A0A074VYJ4</accession>
<dbReference type="EMBL" id="AVQL01000452">
    <property type="protein sequence ID" value="KEQ00309.1"/>
    <property type="molecule type" value="Genomic_DNA"/>
</dbReference>
<dbReference type="EC" id="5.6.2.3" evidence="3"/>
<comment type="catalytic activity">
    <reaction evidence="3">
        <text>ATP + H2O = ADP + phosphate + H(+)</text>
        <dbReference type="Rhea" id="RHEA:13065"/>
        <dbReference type="ChEBI" id="CHEBI:15377"/>
        <dbReference type="ChEBI" id="CHEBI:15378"/>
        <dbReference type="ChEBI" id="CHEBI:30616"/>
        <dbReference type="ChEBI" id="CHEBI:43474"/>
        <dbReference type="ChEBI" id="CHEBI:456216"/>
        <dbReference type="EC" id="5.6.2.3"/>
    </reaction>
</comment>
<dbReference type="Proteomes" id="UP000027644">
    <property type="component" value="Unassembled WGS sequence"/>
</dbReference>
<comment type="miscellaneous">
    <text evidence="3">In the RecBCD complex, RecB has a slow 3'-5' helicase, an exonuclease activity and loads RecA onto ssDNA, RecD has a fast 5'-3' helicase activity, while RecC stimulates the ATPase and processivity of the RecB helicase and contributes to recognition of the Chi site.</text>
</comment>
<dbReference type="Pfam" id="PF13538">
    <property type="entry name" value="UvrD_C_2"/>
    <property type="match status" value="1"/>
</dbReference>
<dbReference type="InterPro" id="IPR027785">
    <property type="entry name" value="UvrD-like_helicase_C"/>
</dbReference>
<dbReference type="CDD" id="cd17933">
    <property type="entry name" value="DEXSc_RecD-like"/>
    <property type="match status" value="1"/>
</dbReference>
<dbReference type="InterPro" id="IPR027417">
    <property type="entry name" value="P-loop_NTPase"/>
</dbReference>
<evidence type="ECO:0000256" key="3">
    <source>
        <dbReference type="HAMAP-Rule" id="MF_01487"/>
    </source>
</evidence>
<dbReference type="GO" id="GO:0016887">
    <property type="term" value="F:ATP hydrolysis activity"/>
    <property type="evidence" value="ECO:0007669"/>
    <property type="project" value="RHEA"/>
</dbReference>
<comment type="caution">
    <text evidence="5">The sequence shown here is derived from an EMBL/GenBank/DDBJ whole genome shotgun (WGS) entry which is preliminary data.</text>
</comment>
<dbReference type="GO" id="GO:0017116">
    <property type="term" value="F:single-stranded DNA helicase activity"/>
    <property type="evidence" value="ECO:0007669"/>
    <property type="project" value="TreeGrafter"/>
</dbReference>
<keyword evidence="3 5" id="KW-0347">Helicase</keyword>
<keyword evidence="2 3" id="KW-0067">ATP-binding</keyword>
<organism evidence="5 6">
    <name type="scientific">Snodgrassella alvi SCGC AB-598-J21</name>
    <dbReference type="NCBI Taxonomy" id="1385367"/>
    <lineage>
        <taxon>Bacteria</taxon>
        <taxon>Pseudomonadati</taxon>
        <taxon>Pseudomonadota</taxon>
        <taxon>Betaproteobacteria</taxon>
        <taxon>Neisseriales</taxon>
        <taxon>Neisseriaceae</taxon>
        <taxon>Snodgrassella</taxon>
    </lineage>
</organism>
<keyword evidence="3" id="KW-0540">Nuclease</keyword>
<gene>
    <name evidence="3" type="primary">recD</name>
    <name evidence="5" type="ORF">SASC598J21_018500</name>
</gene>
<dbReference type="CDD" id="cd18809">
    <property type="entry name" value="SF1_C_RecD"/>
    <property type="match status" value="1"/>
</dbReference>
<dbReference type="NCBIfam" id="TIGR01447">
    <property type="entry name" value="recD"/>
    <property type="match status" value="1"/>
</dbReference>
<keyword evidence="3" id="KW-0227">DNA damage</keyword>
<dbReference type="SUPFAM" id="SSF52540">
    <property type="entry name" value="P-loop containing nucleoside triphosphate hydrolases"/>
    <property type="match status" value="1"/>
</dbReference>
<feature type="binding site" evidence="3">
    <location>
        <begin position="152"/>
        <end position="159"/>
    </location>
    <ligand>
        <name>ATP</name>
        <dbReference type="ChEBI" id="CHEBI:30616"/>
    </ligand>
</feature>